<dbReference type="PROSITE" id="PS51257">
    <property type="entry name" value="PROKAR_LIPOPROTEIN"/>
    <property type="match status" value="1"/>
</dbReference>
<keyword evidence="2" id="KW-1185">Reference proteome</keyword>
<evidence type="ECO:0008006" key="3">
    <source>
        <dbReference type="Google" id="ProtNLM"/>
    </source>
</evidence>
<reference evidence="2" key="1">
    <citation type="submission" date="2019-05" db="EMBL/GenBank/DDBJ databases">
        <title>Complete genome sequencing of Absiella argi strain JCM 30884.</title>
        <authorList>
            <person name="Sakamoto M."/>
            <person name="Murakami T."/>
            <person name="Mori H."/>
        </authorList>
    </citation>
    <scope>NUCLEOTIDE SEQUENCE [LARGE SCALE GENOMIC DNA]</scope>
    <source>
        <strain evidence="2">JCM 30884</strain>
    </source>
</reference>
<evidence type="ECO:0000313" key="1">
    <source>
        <dbReference type="EMBL" id="BBK23154.1"/>
    </source>
</evidence>
<gene>
    <name evidence="1" type="ORF">Aargi30884_20570</name>
</gene>
<dbReference type="RefSeq" id="WP_163052222.1">
    <property type="nucleotide sequence ID" value="NZ_AP019695.1"/>
</dbReference>
<proteinExistence type="predicted"/>
<sequence>MKKIVSILILCVISLSLIGCSEKYEIKENISSESQIEKQENNDIVKIVYNQLNKEMKEEINIVNGKTTINKIVLEEDMGDIFDESFIGKEVYIVEFTIKDEKVVPNNRIVYVTPDEYKVIGYGLVD</sequence>
<evidence type="ECO:0000313" key="2">
    <source>
        <dbReference type="Proteomes" id="UP000464754"/>
    </source>
</evidence>
<protein>
    <recommendedName>
        <fullName evidence="3">Lipoprotein</fullName>
    </recommendedName>
</protein>
<accession>A0A6N4TKY9</accession>
<dbReference type="AlphaFoldDB" id="A0A6N4TKY9"/>
<dbReference type="EMBL" id="AP019695">
    <property type="protein sequence ID" value="BBK23154.1"/>
    <property type="molecule type" value="Genomic_DNA"/>
</dbReference>
<name>A0A6N4TKY9_9FIRM</name>
<dbReference type="KEGG" id="aarg:Aargi30884_20570"/>
<organism evidence="1 2">
    <name type="scientific">Amedibacterium intestinale</name>
    <dbReference type="NCBI Taxonomy" id="2583452"/>
    <lineage>
        <taxon>Bacteria</taxon>
        <taxon>Bacillati</taxon>
        <taxon>Bacillota</taxon>
        <taxon>Erysipelotrichia</taxon>
        <taxon>Erysipelotrichales</taxon>
        <taxon>Erysipelotrichaceae</taxon>
        <taxon>Amedibacterium</taxon>
    </lineage>
</organism>
<dbReference type="Proteomes" id="UP000464754">
    <property type="component" value="Chromosome"/>
</dbReference>